<gene>
    <name evidence="1" type="ORF">niasHT_007416</name>
</gene>
<reference evidence="1 2" key="1">
    <citation type="submission" date="2024-10" db="EMBL/GenBank/DDBJ databases">
        <authorList>
            <person name="Kim D."/>
        </authorList>
    </citation>
    <scope>NUCLEOTIDE SEQUENCE [LARGE SCALE GENOMIC DNA]</scope>
    <source>
        <strain evidence="1">BH-2024</strain>
    </source>
</reference>
<protein>
    <submittedName>
        <fullName evidence="1">Uncharacterized protein</fullName>
    </submittedName>
</protein>
<dbReference type="InterPro" id="IPR016024">
    <property type="entry name" value="ARM-type_fold"/>
</dbReference>
<sequence length="290" mass="32282">MFKGNVLRCFTAPEGVNYSALFVSQSGRLLILNKAQRILYLVDKDSDAPIALLHHCDGAVGSGSLWIWTHFAIDQQNGTLFILEYISNRVEMEMELREFLSDGTRPDVQLSALKLLLSLSPNSDFWGANSDALIDDLLRLFGTDRSDSLPLLLAILINISAHSLQIAEKLTDSASLIKRCLQLQLSNATKCVSAVQLLSNLSRFCPKPLFEQISKHDTHFLDRVFGFLLLNLSTVPSAGHEIVNKNIAKLVALLGQKVPKERRNSALNILFNLSMFDGTSVYMSLKHIQK</sequence>
<comment type="caution">
    <text evidence="1">The sequence shown here is derived from an EMBL/GenBank/DDBJ whole genome shotgun (WGS) entry which is preliminary data.</text>
</comment>
<proteinExistence type="predicted"/>
<dbReference type="SUPFAM" id="SSF48371">
    <property type="entry name" value="ARM repeat"/>
    <property type="match status" value="1"/>
</dbReference>
<name>A0ABD2LLK3_9BILA</name>
<dbReference type="InterPro" id="IPR011989">
    <property type="entry name" value="ARM-like"/>
</dbReference>
<evidence type="ECO:0000313" key="2">
    <source>
        <dbReference type="Proteomes" id="UP001620626"/>
    </source>
</evidence>
<evidence type="ECO:0000313" key="1">
    <source>
        <dbReference type="EMBL" id="KAL3116116.1"/>
    </source>
</evidence>
<dbReference type="Proteomes" id="UP001620626">
    <property type="component" value="Unassembled WGS sequence"/>
</dbReference>
<dbReference type="AlphaFoldDB" id="A0ABD2LLK3"/>
<dbReference type="EMBL" id="JBICBT010000362">
    <property type="protein sequence ID" value="KAL3116116.1"/>
    <property type="molecule type" value="Genomic_DNA"/>
</dbReference>
<organism evidence="1 2">
    <name type="scientific">Heterodera trifolii</name>
    <dbReference type="NCBI Taxonomy" id="157864"/>
    <lineage>
        <taxon>Eukaryota</taxon>
        <taxon>Metazoa</taxon>
        <taxon>Ecdysozoa</taxon>
        <taxon>Nematoda</taxon>
        <taxon>Chromadorea</taxon>
        <taxon>Rhabditida</taxon>
        <taxon>Tylenchina</taxon>
        <taxon>Tylenchomorpha</taxon>
        <taxon>Tylenchoidea</taxon>
        <taxon>Heteroderidae</taxon>
        <taxon>Heteroderinae</taxon>
        <taxon>Heterodera</taxon>
    </lineage>
</organism>
<keyword evidence="2" id="KW-1185">Reference proteome</keyword>
<dbReference type="Gene3D" id="1.25.10.10">
    <property type="entry name" value="Leucine-rich Repeat Variant"/>
    <property type="match status" value="1"/>
</dbReference>
<accession>A0ABD2LLK3</accession>